<dbReference type="InterPro" id="IPR036661">
    <property type="entry name" value="Luciferase-like_sf"/>
</dbReference>
<evidence type="ECO:0000313" key="4">
    <source>
        <dbReference type="EMBL" id="GEP59209.1"/>
    </source>
</evidence>
<reference evidence="4 5" key="1">
    <citation type="submission" date="2019-07" db="EMBL/GenBank/DDBJ databases">
        <title>Whole genome shotgun sequence of Reyranella soli NBRC 108950.</title>
        <authorList>
            <person name="Hosoyama A."/>
            <person name="Uohara A."/>
            <person name="Ohji S."/>
            <person name="Ichikawa N."/>
        </authorList>
    </citation>
    <scope>NUCLEOTIDE SEQUENCE [LARGE SCALE GENOMIC DNA]</scope>
    <source>
        <strain evidence="4 5">NBRC 108950</strain>
    </source>
</reference>
<dbReference type="GO" id="GO:0005829">
    <property type="term" value="C:cytosol"/>
    <property type="evidence" value="ECO:0007669"/>
    <property type="project" value="TreeGrafter"/>
</dbReference>
<evidence type="ECO:0000259" key="3">
    <source>
        <dbReference type="Pfam" id="PF00296"/>
    </source>
</evidence>
<evidence type="ECO:0000256" key="1">
    <source>
        <dbReference type="ARBA" id="ARBA00023002"/>
    </source>
</evidence>
<comment type="caution">
    <text evidence="4">The sequence shown here is derived from an EMBL/GenBank/DDBJ whole genome shotgun (WGS) entry which is preliminary data.</text>
</comment>
<sequence>MEFGMFHEFQALPGETAQQSFANSLAQVDAAEEWGLDAMWLAELHFAPERSVLSSPMMIAATIAQRTERMKIGTAVQVLPLCHPLRLAEEVATVDQLSKGRLIFGVGRSGFAHTYKTYGVDYGESRERFSETLHILKRAFTEERFSHSGKYFTYENVRLAPKSLQQPWPEIRVAAASPDTYVEVAELGHPIFVAARTGNISELAPLVKTYREAWKKAGHPGEGEVYLRVPVYVADTDEKAREEPRESVMHLLRYIGDRLAASASASGARAIENRAERGAKMQNIDYEEVLRERMIVGRPERVIDRLEELRAVLGLNGILAELNPGSLIPHAQVLEALRLLCQEVMPRFK</sequence>
<dbReference type="RefSeq" id="WP_170303508.1">
    <property type="nucleotide sequence ID" value="NZ_BKAJ01000122.1"/>
</dbReference>
<dbReference type="InterPro" id="IPR050766">
    <property type="entry name" value="Bact_Lucif_Oxidored"/>
</dbReference>
<dbReference type="AlphaFoldDB" id="A0A512NJT2"/>
<evidence type="ECO:0000256" key="2">
    <source>
        <dbReference type="ARBA" id="ARBA00023033"/>
    </source>
</evidence>
<keyword evidence="5" id="KW-1185">Reference proteome</keyword>
<dbReference type="EMBL" id="BKAJ01000122">
    <property type="protein sequence ID" value="GEP59209.1"/>
    <property type="molecule type" value="Genomic_DNA"/>
</dbReference>
<dbReference type="Pfam" id="PF00296">
    <property type="entry name" value="Bac_luciferase"/>
    <property type="match status" value="1"/>
</dbReference>
<dbReference type="InterPro" id="IPR011251">
    <property type="entry name" value="Luciferase-like_dom"/>
</dbReference>
<protein>
    <submittedName>
        <fullName evidence="4">Luciferase</fullName>
    </submittedName>
</protein>
<proteinExistence type="predicted"/>
<dbReference type="GO" id="GO:0016705">
    <property type="term" value="F:oxidoreductase activity, acting on paired donors, with incorporation or reduction of molecular oxygen"/>
    <property type="evidence" value="ECO:0007669"/>
    <property type="project" value="InterPro"/>
</dbReference>
<dbReference type="Gene3D" id="3.20.20.30">
    <property type="entry name" value="Luciferase-like domain"/>
    <property type="match status" value="1"/>
</dbReference>
<keyword evidence="2" id="KW-0503">Monooxygenase</keyword>
<dbReference type="GO" id="GO:0004497">
    <property type="term" value="F:monooxygenase activity"/>
    <property type="evidence" value="ECO:0007669"/>
    <property type="project" value="UniProtKB-KW"/>
</dbReference>
<dbReference type="PANTHER" id="PTHR30137">
    <property type="entry name" value="LUCIFERASE-LIKE MONOOXYGENASE"/>
    <property type="match status" value="1"/>
</dbReference>
<gene>
    <name evidence="4" type="ORF">RSO01_63750</name>
</gene>
<feature type="domain" description="Luciferase-like" evidence="3">
    <location>
        <begin position="1"/>
        <end position="311"/>
    </location>
</feature>
<name>A0A512NJT2_9HYPH</name>
<dbReference type="SUPFAM" id="SSF51679">
    <property type="entry name" value="Bacterial luciferase-like"/>
    <property type="match status" value="1"/>
</dbReference>
<keyword evidence="1" id="KW-0560">Oxidoreductase</keyword>
<organism evidence="4 5">
    <name type="scientific">Reyranella soli</name>
    <dbReference type="NCBI Taxonomy" id="1230389"/>
    <lineage>
        <taxon>Bacteria</taxon>
        <taxon>Pseudomonadati</taxon>
        <taxon>Pseudomonadota</taxon>
        <taxon>Alphaproteobacteria</taxon>
        <taxon>Hyphomicrobiales</taxon>
        <taxon>Reyranellaceae</taxon>
        <taxon>Reyranella</taxon>
    </lineage>
</organism>
<dbReference type="PANTHER" id="PTHR30137:SF8">
    <property type="entry name" value="BLR5498 PROTEIN"/>
    <property type="match status" value="1"/>
</dbReference>
<accession>A0A512NJT2</accession>
<dbReference type="Proteomes" id="UP000321058">
    <property type="component" value="Unassembled WGS sequence"/>
</dbReference>
<evidence type="ECO:0000313" key="5">
    <source>
        <dbReference type="Proteomes" id="UP000321058"/>
    </source>
</evidence>